<accession>A0A0U5GVI4</accession>
<proteinExistence type="predicted"/>
<keyword evidence="2" id="KW-1185">Reference proteome</keyword>
<gene>
    <name evidence="1" type="ORF">ASPCAL09331</name>
</gene>
<dbReference type="EMBL" id="CDMC01000007">
    <property type="protein sequence ID" value="CEN62699.1"/>
    <property type="molecule type" value="Genomic_DNA"/>
</dbReference>
<sequence length="137" mass="14896">MAQNDAAHQICTPETWRSILSAGSTKSWVLFEKGTIVILMDPTTDDLETQAIDILKVWGPVHVATPSADFNVIDLSEEEVGGFVVTGHHKDVLNYVPGDAVREGAPSMVAGLIGRGYRDEDAKGLRVVHVEDKRGQE</sequence>
<protein>
    <submittedName>
        <fullName evidence="1">Uncharacterized protein</fullName>
    </submittedName>
</protein>
<organism evidence="1 2">
    <name type="scientific">Aspergillus calidoustus</name>
    <dbReference type="NCBI Taxonomy" id="454130"/>
    <lineage>
        <taxon>Eukaryota</taxon>
        <taxon>Fungi</taxon>
        <taxon>Dikarya</taxon>
        <taxon>Ascomycota</taxon>
        <taxon>Pezizomycotina</taxon>
        <taxon>Eurotiomycetes</taxon>
        <taxon>Eurotiomycetidae</taxon>
        <taxon>Eurotiales</taxon>
        <taxon>Aspergillaceae</taxon>
        <taxon>Aspergillus</taxon>
        <taxon>Aspergillus subgen. Nidulantes</taxon>
    </lineage>
</organism>
<dbReference type="AlphaFoldDB" id="A0A0U5GVI4"/>
<dbReference type="Proteomes" id="UP000054771">
    <property type="component" value="Unassembled WGS sequence"/>
</dbReference>
<dbReference type="OMA" id="LFEHGTC"/>
<evidence type="ECO:0000313" key="1">
    <source>
        <dbReference type="EMBL" id="CEN62699.1"/>
    </source>
</evidence>
<dbReference type="OrthoDB" id="5979007at2759"/>
<name>A0A0U5GVI4_ASPCI</name>
<evidence type="ECO:0000313" key="2">
    <source>
        <dbReference type="Proteomes" id="UP000054771"/>
    </source>
</evidence>
<reference evidence="2" key="1">
    <citation type="journal article" date="2016" name="Genome Announc.">
        <title>Draft genome sequences of fungus Aspergillus calidoustus.</title>
        <authorList>
            <person name="Horn F."/>
            <person name="Linde J."/>
            <person name="Mattern D.J."/>
            <person name="Walther G."/>
            <person name="Guthke R."/>
            <person name="Scherlach K."/>
            <person name="Martin K."/>
            <person name="Brakhage A.A."/>
            <person name="Petzke L."/>
            <person name="Valiante V."/>
        </authorList>
    </citation>
    <scope>NUCLEOTIDE SEQUENCE [LARGE SCALE GENOMIC DNA]</scope>
    <source>
        <strain evidence="2">SF006504</strain>
    </source>
</reference>